<dbReference type="AlphaFoldDB" id="A0AAD4NBR1"/>
<dbReference type="Proteomes" id="UP001201812">
    <property type="component" value="Unassembled WGS sequence"/>
</dbReference>
<dbReference type="GO" id="GO:1990071">
    <property type="term" value="C:TRAPPII protein complex"/>
    <property type="evidence" value="ECO:0007669"/>
    <property type="project" value="InterPro"/>
</dbReference>
<accession>A0AAD4NBR1</accession>
<evidence type="ECO:0000256" key="1">
    <source>
        <dbReference type="SAM" id="MobiDB-lite"/>
    </source>
</evidence>
<feature type="domain" description="TRAPPC10/Trs130 N-terminal" evidence="2">
    <location>
        <begin position="13"/>
        <end position="311"/>
    </location>
</feature>
<dbReference type="GO" id="GO:0005829">
    <property type="term" value="C:cytosol"/>
    <property type="evidence" value="ECO:0007669"/>
    <property type="project" value="GOC"/>
</dbReference>
<dbReference type="GO" id="GO:0034498">
    <property type="term" value="P:early endosome to Golgi transport"/>
    <property type="evidence" value="ECO:0007669"/>
    <property type="project" value="TreeGrafter"/>
</dbReference>
<gene>
    <name evidence="3" type="ORF">DdX_04545</name>
</gene>
<evidence type="ECO:0000259" key="2">
    <source>
        <dbReference type="Pfam" id="PF23036"/>
    </source>
</evidence>
<organism evidence="3 4">
    <name type="scientific">Ditylenchus destructor</name>
    <dbReference type="NCBI Taxonomy" id="166010"/>
    <lineage>
        <taxon>Eukaryota</taxon>
        <taxon>Metazoa</taxon>
        <taxon>Ecdysozoa</taxon>
        <taxon>Nematoda</taxon>
        <taxon>Chromadorea</taxon>
        <taxon>Rhabditida</taxon>
        <taxon>Tylenchina</taxon>
        <taxon>Tylenchomorpha</taxon>
        <taxon>Sphaerularioidea</taxon>
        <taxon>Anguinidae</taxon>
        <taxon>Anguininae</taxon>
        <taxon>Ditylenchus</taxon>
    </lineage>
</organism>
<dbReference type="Pfam" id="PF23036">
    <property type="entry name" value="TRAPPC10_1st"/>
    <property type="match status" value="1"/>
</dbReference>
<comment type="caution">
    <text evidence="3">The sequence shown here is derived from an EMBL/GenBank/DDBJ whole genome shotgun (WGS) entry which is preliminary data.</text>
</comment>
<keyword evidence="4" id="KW-1185">Reference proteome</keyword>
<dbReference type="EMBL" id="JAKKPZ010000004">
    <property type="protein sequence ID" value="KAI1722236.1"/>
    <property type="molecule type" value="Genomic_DNA"/>
</dbReference>
<protein>
    <submittedName>
        <fullName evidence="3">Trafficking protein particle complex subunit 10, TRAPPC10 domain-containing protein</fullName>
    </submittedName>
</protein>
<evidence type="ECO:0000313" key="3">
    <source>
        <dbReference type="EMBL" id="KAI1722236.1"/>
    </source>
</evidence>
<dbReference type="PANTHER" id="PTHR13251:SF3">
    <property type="entry name" value="TRAFFICKING PROTEIN PARTICLE COMPLEX SUBUNIT 10"/>
    <property type="match status" value="1"/>
</dbReference>
<feature type="region of interest" description="Disordered" evidence="1">
    <location>
        <begin position="1211"/>
        <end position="1233"/>
    </location>
</feature>
<dbReference type="InterPro" id="IPR045126">
    <property type="entry name" value="TRAPPC10/Trs130"/>
</dbReference>
<evidence type="ECO:0000313" key="4">
    <source>
        <dbReference type="Proteomes" id="UP001201812"/>
    </source>
</evidence>
<dbReference type="PANTHER" id="PTHR13251">
    <property type="entry name" value="EPILEPSY HOLOPROSENCEPHALY CANDIDATE 1/TMEM1"/>
    <property type="match status" value="1"/>
</dbReference>
<dbReference type="InterPro" id="IPR056913">
    <property type="entry name" value="TRAPPC10/Trs130_N"/>
</dbReference>
<dbReference type="GO" id="GO:0006891">
    <property type="term" value="P:intra-Golgi vesicle-mediated transport"/>
    <property type="evidence" value="ECO:0007669"/>
    <property type="project" value="TreeGrafter"/>
</dbReference>
<reference evidence="3" key="1">
    <citation type="submission" date="2022-01" db="EMBL/GenBank/DDBJ databases">
        <title>Genome Sequence Resource for Two Populations of Ditylenchus destructor, the Migratory Endoparasitic Phytonematode.</title>
        <authorList>
            <person name="Zhang H."/>
            <person name="Lin R."/>
            <person name="Xie B."/>
        </authorList>
    </citation>
    <scope>NUCLEOTIDE SEQUENCE</scope>
    <source>
        <strain evidence="3">BazhouSP</strain>
    </source>
</reference>
<sequence length="1244" mass="142648">MRKECPLLRVDKKEDIKITWKGNEECFNKHLEDLQIALGHGSLSWKRESQKASYPLHVRYKPQYVPFDENLIFRKKSPETANDPSNNYAFLHIHFIYASSYEDYRHNARPMVSDWFARLNDAENPNWIIVFDSSRARDKKVRNSISEKIRSDFARFLPKLIEVNDTTMSDKSAFNSLIRSTFLSSLDFYSEYLSKCIQKTKESPNSDDFHPSLLINQQFKLCRFYWDLGLLENSLRELDDLDTFLSGLIWDSSSNTKPSSEPYQPLWLKKMKLLPFGQECTLLGSLLYNNYVSEDFPLVKWRGFLLAHQILITFHMFQQRLELMEREREEQMVAESSANSDVKSEDSGSEAKKVSEEIGQQLRHNFISFILRYTHDCLMRVTEEVIVLQANYSPVLLHILGLMWHTEVFQFCDYLADVFEVETASYYICQMTYLQCNAALNLYPTFSSKEPNSNDRTIARRWLEAVPDIGPNQLPNAAILKRFSSLFCNAAEHSDVNDPESIHCFTETTFKRGVRIFRTFGWARHAELFNAKLANFLICHDKRAAYDCLIENIQGHLEEKCSSAPLLKMYAAQLLNEYSDSLEEGMNDIVLACYLTLFIARPLERNSWSKYKSKFLNDLQNLAKENRKIFKKNTRWKWPIQFPLSVHSVCSSPLMTVLNSSLTLNITLNSYFPFSIEKCLIRAILKPMSSDELQPANSTYCCISANETIARFTCVSKGKALPDSKKPSDIADTLDSARIQEFNENEHLILTLAPKEGIESFTTLVPGLNAVKLDGQAIIAGCFVLHWIEVVIQDSLTFVIDYQAEMGRTDRSRLLDNILCLVDIKKPSCVMERSKDSNVLLAGVVQSLRLRLNAGTAAVGHESRAKISFVGIKPLMEFLTTDGVWDKEATITIPNLNPDETHELIIFLCLSIDRMNFSADQSQLLHYEVQVDWAGLTCHFPLTFLPILNIRTMTSLLGESVLFEVDIQRCDKNTKLKILPVDAKLLQDQSVAKDLVEARLLNALPLQAILANSSYRIVWQLPSSKIGKSIPITHYLQIHYRAEVEHEANESYKINDDSMPGKEITSRSYLFENKLSFAVHKVEYEVCAHILSERPQSVLCRIDIQCDLIVSLRSLTHKAESIIVAVEVDPQYWLAVDRFKVVNVKESGLAQTSFAIIPKKVGFLPYPALYIHRYINTDQNDRRSFSAEQTMFGERLTSFHRNQGKQIHVLGPLHDENGSMGSKEGGIKKSLKMQAKDRIQKLFE</sequence>
<proteinExistence type="predicted"/>
<name>A0AAD4NBR1_9BILA</name>